<organism evidence="1 2">
    <name type="scientific">Cryptotermes secundus</name>
    <dbReference type="NCBI Taxonomy" id="105785"/>
    <lineage>
        <taxon>Eukaryota</taxon>
        <taxon>Metazoa</taxon>
        <taxon>Ecdysozoa</taxon>
        <taxon>Arthropoda</taxon>
        <taxon>Hexapoda</taxon>
        <taxon>Insecta</taxon>
        <taxon>Pterygota</taxon>
        <taxon>Neoptera</taxon>
        <taxon>Polyneoptera</taxon>
        <taxon>Dictyoptera</taxon>
        <taxon>Blattodea</taxon>
        <taxon>Blattoidea</taxon>
        <taxon>Termitoidae</taxon>
        <taxon>Kalotermitidae</taxon>
        <taxon>Cryptotermitinae</taxon>
        <taxon>Cryptotermes</taxon>
    </lineage>
</organism>
<evidence type="ECO:0000313" key="1">
    <source>
        <dbReference type="EMBL" id="PNF22056.1"/>
    </source>
</evidence>
<name>A0A2J7Q0G4_9NEOP</name>
<protein>
    <submittedName>
        <fullName evidence="1">Uncharacterized protein</fullName>
    </submittedName>
</protein>
<dbReference type="Proteomes" id="UP000235965">
    <property type="component" value="Unassembled WGS sequence"/>
</dbReference>
<evidence type="ECO:0000313" key="2">
    <source>
        <dbReference type="Proteomes" id="UP000235965"/>
    </source>
</evidence>
<comment type="caution">
    <text evidence="1">The sequence shown here is derived from an EMBL/GenBank/DDBJ whole genome shotgun (WGS) entry which is preliminary data.</text>
</comment>
<proteinExistence type="predicted"/>
<dbReference type="SUPFAM" id="SSF53098">
    <property type="entry name" value="Ribonuclease H-like"/>
    <property type="match status" value="1"/>
</dbReference>
<dbReference type="OrthoDB" id="6623841at2759"/>
<dbReference type="EMBL" id="NEVH01019969">
    <property type="protein sequence ID" value="PNF22056.1"/>
    <property type="molecule type" value="Genomic_DNA"/>
</dbReference>
<reference evidence="1 2" key="1">
    <citation type="submission" date="2017-12" db="EMBL/GenBank/DDBJ databases">
        <title>Hemimetabolous genomes reveal molecular basis of termite eusociality.</title>
        <authorList>
            <person name="Harrison M.C."/>
            <person name="Jongepier E."/>
            <person name="Robertson H.M."/>
            <person name="Arning N."/>
            <person name="Bitard-Feildel T."/>
            <person name="Chao H."/>
            <person name="Childers C.P."/>
            <person name="Dinh H."/>
            <person name="Doddapaneni H."/>
            <person name="Dugan S."/>
            <person name="Gowin J."/>
            <person name="Greiner C."/>
            <person name="Han Y."/>
            <person name="Hu H."/>
            <person name="Hughes D.S.T."/>
            <person name="Huylmans A.-K."/>
            <person name="Kemena C."/>
            <person name="Kremer L.P.M."/>
            <person name="Lee S.L."/>
            <person name="Lopez-Ezquerra A."/>
            <person name="Mallet L."/>
            <person name="Monroy-Kuhn J.M."/>
            <person name="Moser A."/>
            <person name="Murali S.C."/>
            <person name="Muzny D.M."/>
            <person name="Otani S."/>
            <person name="Piulachs M.-D."/>
            <person name="Poelchau M."/>
            <person name="Qu J."/>
            <person name="Schaub F."/>
            <person name="Wada-Katsumata A."/>
            <person name="Worley K.C."/>
            <person name="Xie Q."/>
            <person name="Ylla G."/>
            <person name="Poulsen M."/>
            <person name="Gibbs R.A."/>
            <person name="Schal C."/>
            <person name="Richards S."/>
            <person name="Belles X."/>
            <person name="Korb J."/>
            <person name="Bornberg-Bauer E."/>
        </authorList>
    </citation>
    <scope>NUCLEOTIDE SEQUENCE [LARGE SCALE GENOMIC DNA]</scope>
    <source>
        <tissue evidence="1">Whole body</tissue>
    </source>
</reference>
<gene>
    <name evidence="1" type="ORF">B7P43_G09731</name>
</gene>
<dbReference type="AlphaFoldDB" id="A0A2J7Q0G4"/>
<accession>A0A2J7Q0G4</accession>
<sequence length="292" mass="33214">MNLLWPNKVERENVLLFLTDAAPYMVKAAKGLQVLYPKMIHATCLAHALHRVAEEVRESYFDVDKLIANGKKIFVKAPLRLQKFKEEAPSLPLPPKPILTRWGTWLDAADYYCTHYSVIENIFMKFDRDDSSSIRTVQNLFSSTTSRNLAYIKSNFSVISKSIIRLEAVGMQLCNALQIVKKVESELHQAQGEVAVKISAKLQNVLQRNPGYSTLCTISDILCGKEVEFDNSELELDASDLTCFKYAPVTSCDVERSFSKYKAIVSDNRRSFKFENLKMHVVIQCNSTEKED</sequence>
<dbReference type="InterPro" id="IPR012337">
    <property type="entry name" value="RNaseH-like_sf"/>
</dbReference>
<keyword evidence="2" id="KW-1185">Reference proteome</keyword>